<organism evidence="10 11">
    <name type="scientific">Stentor coeruleus</name>
    <dbReference type="NCBI Taxonomy" id="5963"/>
    <lineage>
        <taxon>Eukaryota</taxon>
        <taxon>Sar</taxon>
        <taxon>Alveolata</taxon>
        <taxon>Ciliophora</taxon>
        <taxon>Postciliodesmatophora</taxon>
        <taxon>Heterotrichea</taxon>
        <taxon>Heterotrichida</taxon>
        <taxon>Stentoridae</taxon>
        <taxon>Stentor</taxon>
    </lineage>
</organism>
<protein>
    <recommendedName>
        <fullName evidence="8">Ammonium transporter</fullName>
    </recommendedName>
</protein>
<dbReference type="InterPro" id="IPR001905">
    <property type="entry name" value="Ammonium_transpt"/>
</dbReference>
<sequence>MQNFINVSNNKNYSKKWLIFIVILLAIVILLSVFTKIETESGNSNDHDDKYYSNIAWMLTATALVMIMTMPGLAFYYGGFSLKNSQLNTMAMVFVSYVIVAIIWVVYGYSLAFGETNGGVIGNLNKFFLYGVKSSDQVDNMPEFIYVLFQFTFAAITVALVSGGLIERIKFTSWLLFVVLWTTLVYIPIAHWVWANEGFLKKYSVIDFAGGTVVHLNSGIATLMGTIILGERLNRHENPRSMPYILLGTCLLWFGFLGFNGGSAYGANERAAAALINTNTSAAVSSFVWLLMQNFHSGKPTLAGMCDGAIAGLVGITPAAGNVNIMGAFIIGIIEGASLYWVILWKTKFNLYDDTFNTFALHCVAGSFGAILTGLYADSEICRISHESGVKTKCEDGFIFGNYMQLPKQLIGVSVCLAYSALMSCLILVFLKKTFGLRVTKEEELAGVDLSQHGENPYPEFSEQELFNVKFISESFANVPVT</sequence>
<feature type="transmembrane region" description="Helical" evidence="8">
    <location>
        <begin position="206"/>
        <end position="229"/>
    </location>
</feature>
<keyword evidence="5 8" id="KW-1133">Transmembrane helix</keyword>
<evidence type="ECO:0000256" key="5">
    <source>
        <dbReference type="ARBA" id="ARBA00022989"/>
    </source>
</evidence>
<keyword evidence="11" id="KW-1185">Reference proteome</keyword>
<comment type="similarity">
    <text evidence="2 8">Belongs to the ammonia transporter channel (TC 1.A.11.2) family.</text>
</comment>
<evidence type="ECO:0000313" key="10">
    <source>
        <dbReference type="EMBL" id="OMJ85543.1"/>
    </source>
</evidence>
<evidence type="ECO:0000256" key="3">
    <source>
        <dbReference type="ARBA" id="ARBA00022448"/>
    </source>
</evidence>
<evidence type="ECO:0000256" key="7">
    <source>
        <dbReference type="ARBA" id="ARBA00023177"/>
    </source>
</evidence>
<dbReference type="EMBL" id="MPUH01000234">
    <property type="protein sequence ID" value="OMJ85543.1"/>
    <property type="molecule type" value="Genomic_DNA"/>
</dbReference>
<dbReference type="SUPFAM" id="SSF111352">
    <property type="entry name" value="Ammonium transporter"/>
    <property type="match status" value="1"/>
</dbReference>
<evidence type="ECO:0000256" key="1">
    <source>
        <dbReference type="ARBA" id="ARBA00004141"/>
    </source>
</evidence>
<comment type="subcellular location">
    <subcellularLocation>
        <location evidence="8">Cell membrane</location>
        <topology evidence="8">Multi-pass membrane protein</topology>
    </subcellularLocation>
    <subcellularLocation>
        <location evidence="1">Membrane</location>
        <topology evidence="1">Multi-pass membrane protein</topology>
    </subcellularLocation>
</comment>
<dbReference type="GO" id="GO:0005886">
    <property type="term" value="C:plasma membrane"/>
    <property type="evidence" value="ECO:0007669"/>
    <property type="project" value="UniProtKB-SubCell"/>
</dbReference>
<feature type="transmembrane region" description="Helical" evidence="8">
    <location>
        <begin position="55"/>
        <end position="77"/>
    </location>
</feature>
<dbReference type="Gene3D" id="1.10.3430.10">
    <property type="entry name" value="Ammonium transporter AmtB like domains"/>
    <property type="match status" value="1"/>
</dbReference>
<dbReference type="Proteomes" id="UP000187209">
    <property type="component" value="Unassembled WGS sequence"/>
</dbReference>
<dbReference type="PANTHER" id="PTHR43029:SF10">
    <property type="entry name" value="AMMONIUM TRANSPORTER MEP2"/>
    <property type="match status" value="1"/>
</dbReference>
<feature type="transmembrane region" description="Helical" evidence="8">
    <location>
        <begin position="410"/>
        <end position="431"/>
    </location>
</feature>
<feature type="transmembrane region" description="Helical" evidence="8">
    <location>
        <begin position="356"/>
        <end position="377"/>
    </location>
</feature>
<dbReference type="OrthoDB" id="534912at2759"/>
<keyword evidence="6 8" id="KW-0472">Membrane</keyword>
<dbReference type="Pfam" id="PF00909">
    <property type="entry name" value="Ammonium_transp"/>
    <property type="match status" value="1"/>
</dbReference>
<evidence type="ECO:0000256" key="4">
    <source>
        <dbReference type="ARBA" id="ARBA00022692"/>
    </source>
</evidence>
<keyword evidence="7 8" id="KW-0924">Ammonia transport</keyword>
<keyword evidence="3 8" id="KW-0813">Transport</keyword>
<comment type="caution">
    <text evidence="10">The sequence shown here is derived from an EMBL/GenBank/DDBJ whole genome shotgun (WGS) entry which is preliminary data.</text>
</comment>
<reference evidence="10 11" key="1">
    <citation type="submission" date="2016-11" db="EMBL/GenBank/DDBJ databases">
        <title>The macronuclear genome of Stentor coeruleus: a giant cell with tiny introns.</title>
        <authorList>
            <person name="Slabodnick M."/>
            <person name="Ruby J.G."/>
            <person name="Reiff S.B."/>
            <person name="Swart E.C."/>
            <person name="Gosai S."/>
            <person name="Prabakaran S."/>
            <person name="Witkowska E."/>
            <person name="Larue G.E."/>
            <person name="Fisher S."/>
            <person name="Freeman R.M."/>
            <person name="Gunawardena J."/>
            <person name="Chu W."/>
            <person name="Stover N.A."/>
            <person name="Gregory B.D."/>
            <person name="Nowacki M."/>
            <person name="Derisi J."/>
            <person name="Roy S.W."/>
            <person name="Marshall W.F."/>
            <person name="Sood P."/>
        </authorList>
    </citation>
    <scope>NUCLEOTIDE SEQUENCE [LARGE SCALE GENOMIC DNA]</scope>
    <source>
        <strain evidence="10">WM001</strain>
    </source>
</reference>
<evidence type="ECO:0000256" key="6">
    <source>
        <dbReference type="ARBA" id="ARBA00023136"/>
    </source>
</evidence>
<feature type="transmembrane region" description="Helical" evidence="8">
    <location>
        <begin position="89"/>
        <end position="107"/>
    </location>
</feature>
<keyword evidence="4 8" id="KW-0812">Transmembrane</keyword>
<name>A0A1R2C946_9CILI</name>
<feature type="transmembrane region" description="Helical" evidence="8">
    <location>
        <begin position="17"/>
        <end position="35"/>
    </location>
</feature>
<dbReference type="InterPro" id="IPR029020">
    <property type="entry name" value="Ammonium/urea_transptr"/>
</dbReference>
<evidence type="ECO:0000256" key="2">
    <source>
        <dbReference type="ARBA" id="ARBA00005887"/>
    </source>
</evidence>
<dbReference type="InterPro" id="IPR024041">
    <property type="entry name" value="NH4_transpt_AmtB-like_dom"/>
</dbReference>
<feature type="domain" description="Ammonium transporter AmtB-like" evidence="9">
    <location>
        <begin position="56"/>
        <end position="458"/>
    </location>
</feature>
<evidence type="ECO:0000259" key="9">
    <source>
        <dbReference type="Pfam" id="PF00909"/>
    </source>
</evidence>
<dbReference type="NCBIfam" id="TIGR00836">
    <property type="entry name" value="amt"/>
    <property type="match status" value="1"/>
</dbReference>
<dbReference type="PANTHER" id="PTHR43029">
    <property type="entry name" value="AMMONIUM TRANSPORTER MEP2"/>
    <property type="match status" value="1"/>
</dbReference>
<feature type="transmembrane region" description="Helical" evidence="8">
    <location>
        <begin position="241"/>
        <end position="259"/>
    </location>
</feature>
<accession>A0A1R2C946</accession>
<proteinExistence type="inferred from homology"/>
<gene>
    <name evidence="10" type="ORF">SteCoe_13161</name>
</gene>
<evidence type="ECO:0000313" key="11">
    <source>
        <dbReference type="Proteomes" id="UP000187209"/>
    </source>
</evidence>
<feature type="transmembrane region" description="Helical" evidence="8">
    <location>
        <begin position="173"/>
        <end position="194"/>
    </location>
</feature>
<feature type="transmembrane region" description="Helical" evidence="8">
    <location>
        <begin position="144"/>
        <end position="166"/>
    </location>
</feature>
<dbReference type="GO" id="GO:0008519">
    <property type="term" value="F:ammonium channel activity"/>
    <property type="evidence" value="ECO:0007669"/>
    <property type="project" value="InterPro"/>
</dbReference>
<evidence type="ECO:0000256" key="8">
    <source>
        <dbReference type="RuleBase" id="RU362002"/>
    </source>
</evidence>
<dbReference type="AlphaFoldDB" id="A0A1R2C946"/>
<feature type="transmembrane region" description="Helical" evidence="8">
    <location>
        <begin position="325"/>
        <end position="344"/>
    </location>
</feature>